<comment type="caution">
    <text evidence="1">The sequence shown here is derived from an EMBL/GenBank/DDBJ whole genome shotgun (WGS) entry which is preliminary data.</text>
</comment>
<protein>
    <submittedName>
        <fullName evidence="1">Uncharacterized protein</fullName>
    </submittedName>
</protein>
<reference evidence="1" key="1">
    <citation type="journal article" date="2023" name="Plant J.">
        <title>Genome sequences and population genomics provide insights into the demographic history, inbreeding, and mutation load of two 'living fossil' tree species of Dipteronia.</title>
        <authorList>
            <person name="Feng Y."/>
            <person name="Comes H.P."/>
            <person name="Chen J."/>
            <person name="Zhu S."/>
            <person name="Lu R."/>
            <person name="Zhang X."/>
            <person name="Li P."/>
            <person name="Qiu J."/>
            <person name="Olsen K.M."/>
            <person name="Qiu Y."/>
        </authorList>
    </citation>
    <scope>NUCLEOTIDE SEQUENCE</scope>
    <source>
        <strain evidence="1">KIB01</strain>
    </source>
</reference>
<dbReference type="EMBL" id="JANJYI010000009">
    <property type="protein sequence ID" value="KAK2634477.1"/>
    <property type="molecule type" value="Genomic_DNA"/>
</dbReference>
<dbReference type="AlphaFoldDB" id="A0AAD9TE91"/>
<keyword evidence="2" id="KW-1185">Reference proteome</keyword>
<proteinExistence type="predicted"/>
<evidence type="ECO:0000313" key="1">
    <source>
        <dbReference type="EMBL" id="KAK2634477.1"/>
    </source>
</evidence>
<sequence>MGVEARGSAEGLITLWNEDFFKSALPGPWIIGGDFKTVLDQCERKGGLGSSRSINNFRRFVDCKCG</sequence>
<accession>A0AAD9TE91</accession>
<organism evidence="1 2">
    <name type="scientific">Dipteronia dyeriana</name>
    <dbReference type="NCBI Taxonomy" id="168575"/>
    <lineage>
        <taxon>Eukaryota</taxon>
        <taxon>Viridiplantae</taxon>
        <taxon>Streptophyta</taxon>
        <taxon>Embryophyta</taxon>
        <taxon>Tracheophyta</taxon>
        <taxon>Spermatophyta</taxon>
        <taxon>Magnoliopsida</taxon>
        <taxon>eudicotyledons</taxon>
        <taxon>Gunneridae</taxon>
        <taxon>Pentapetalae</taxon>
        <taxon>rosids</taxon>
        <taxon>malvids</taxon>
        <taxon>Sapindales</taxon>
        <taxon>Sapindaceae</taxon>
        <taxon>Hippocastanoideae</taxon>
        <taxon>Acereae</taxon>
        <taxon>Dipteronia</taxon>
    </lineage>
</organism>
<evidence type="ECO:0000313" key="2">
    <source>
        <dbReference type="Proteomes" id="UP001280121"/>
    </source>
</evidence>
<dbReference type="Proteomes" id="UP001280121">
    <property type="component" value="Unassembled WGS sequence"/>
</dbReference>
<gene>
    <name evidence="1" type="ORF">Ddye_029269</name>
</gene>
<name>A0AAD9TE91_9ROSI</name>